<accession>A0A4R1M2Q1</accession>
<dbReference type="InterPro" id="IPR022460">
    <property type="entry name" value="Flavoprotein_PP4765"/>
</dbReference>
<dbReference type="InterPro" id="IPR057661">
    <property type="entry name" value="RsdA/BaiN/AoA(So)_Rossmann"/>
</dbReference>
<evidence type="ECO:0000256" key="3">
    <source>
        <dbReference type="ARBA" id="ARBA00022827"/>
    </source>
</evidence>
<evidence type="ECO:0000256" key="1">
    <source>
        <dbReference type="ARBA" id="ARBA00001974"/>
    </source>
</evidence>
<dbReference type="NCBIfam" id="TIGR00275">
    <property type="entry name" value="aminoacetone oxidase family FAD-binding enzyme"/>
    <property type="match status" value="1"/>
</dbReference>
<feature type="domain" description="RsdA/BaiN/AoA(So)-like insert" evidence="5">
    <location>
        <begin position="188"/>
        <end position="327"/>
    </location>
</feature>
<feature type="domain" description="RsdA/BaiN/AoA(So)-like Rossmann fold-like" evidence="4">
    <location>
        <begin position="3"/>
        <end position="380"/>
    </location>
</feature>
<dbReference type="SUPFAM" id="SSF160996">
    <property type="entry name" value="HI0933 insert domain-like"/>
    <property type="match status" value="1"/>
</dbReference>
<dbReference type="EMBL" id="SMGO01000001">
    <property type="protein sequence ID" value="TCK85707.1"/>
    <property type="molecule type" value="Genomic_DNA"/>
</dbReference>
<dbReference type="NCBIfam" id="TIGR03862">
    <property type="entry name" value="flavo_PP4765"/>
    <property type="match status" value="1"/>
</dbReference>
<gene>
    <name evidence="6" type="ORF">C8N28_1019</name>
</gene>
<organism evidence="6 7">
    <name type="scientific">Albibacterium bauzanense</name>
    <dbReference type="NCBI Taxonomy" id="653929"/>
    <lineage>
        <taxon>Bacteria</taxon>
        <taxon>Pseudomonadati</taxon>
        <taxon>Bacteroidota</taxon>
        <taxon>Sphingobacteriia</taxon>
        <taxon>Sphingobacteriales</taxon>
        <taxon>Sphingobacteriaceae</taxon>
        <taxon>Albibacterium</taxon>
    </lineage>
</organism>
<dbReference type="InterPro" id="IPR004792">
    <property type="entry name" value="BaiN-like"/>
</dbReference>
<dbReference type="PANTHER" id="PTHR42887:SF1">
    <property type="entry name" value="BLR3961 PROTEIN"/>
    <property type="match status" value="1"/>
</dbReference>
<dbReference type="AlphaFoldDB" id="A0A4R1M2Q1"/>
<dbReference type="Gene3D" id="3.50.50.60">
    <property type="entry name" value="FAD/NAD(P)-binding domain"/>
    <property type="match status" value="1"/>
</dbReference>
<dbReference type="OrthoDB" id="5288829at2"/>
<sequence length="382" mass="43060">MKSVHIVGAGPAGLMAAHQFALKGYSVFIYDHKSVPARKFLVAGQGGFNLTHSEELELLLSRYDSPEIQLIVRDFTNQDTIRWLQSIGIETYVGSSGKIFPVKGIKPIEVLQRWLAVLQELNVKFFFNHSLVDFDSEKLVFITGGSNKEVLYKRSVFAFGGKSWSKTGSDGSWVSLFFNKGIQVKPLEPSNSGLEMAEPWQNLAGMALKNVRLFNEYGEKYGEFIIANYGIEGSAVYFMNRFVREKYFPQYLYVDLKPNLDSEKIIELLSSGKISEVLKKKLRLEPVKLAMLKGLNKATYIDPVQLADKIKKFPIQLIGFRPIDEVISTYGGVEWGELDPQLFLKKYPNIQCCGEMLNWDAPTGGYLLQACFSSGYYTAKIS</sequence>
<protein>
    <recommendedName>
        <fullName evidence="8">Flavoprotein</fullName>
    </recommendedName>
</protein>
<name>A0A4R1M2Q1_9SPHI</name>
<reference evidence="6 7" key="1">
    <citation type="submission" date="2019-03" db="EMBL/GenBank/DDBJ databases">
        <title>Genomic Encyclopedia of Archaeal and Bacterial Type Strains, Phase II (KMG-II): from individual species to whole genera.</title>
        <authorList>
            <person name="Goeker M."/>
        </authorList>
    </citation>
    <scope>NUCLEOTIDE SEQUENCE [LARGE SCALE GENOMIC DNA]</scope>
    <source>
        <strain evidence="6 7">DSM 22554</strain>
    </source>
</reference>
<dbReference type="Gene3D" id="1.10.8.260">
    <property type="entry name" value="HI0933 insert domain-like"/>
    <property type="match status" value="1"/>
</dbReference>
<dbReference type="Pfam" id="PF22780">
    <property type="entry name" value="HI0933_like_1st"/>
    <property type="match status" value="1"/>
</dbReference>
<dbReference type="InterPro" id="IPR055178">
    <property type="entry name" value="RsdA/BaiN/AoA(So)-like_dom"/>
</dbReference>
<proteinExistence type="predicted"/>
<evidence type="ECO:0000259" key="5">
    <source>
        <dbReference type="Pfam" id="PF22780"/>
    </source>
</evidence>
<comment type="caution">
    <text evidence="6">The sequence shown here is derived from an EMBL/GenBank/DDBJ whole genome shotgun (WGS) entry which is preliminary data.</text>
</comment>
<evidence type="ECO:0000256" key="2">
    <source>
        <dbReference type="ARBA" id="ARBA00022630"/>
    </source>
</evidence>
<evidence type="ECO:0000313" key="6">
    <source>
        <dbReference type="EMBL" id="TCK85707.1"/>
    </source>
</evidence>
<keyword evidence="2" id="KW-0285">Flavoprotein</keyword>
<keyword evidence="7" id="KW-1185">Reference proteome</keyword>
<dbReference type="InterPro" id="IPR023166">
    <property type="entry name" value="BaiN-like_dom_sf"/>
</dbReference>
<dbReference type="Pfam" id="PF03486">
    <property type="entry name" value="HI0933_like"/>
    <property type="match status" value="1"/>
</dbReference>
<comment type="cofactor">
    <cofactor evidence="1">
        <name>FAD</name>
        <dbReference type="ChEBI" id="CHEBI:57692"/>
    </cofactor>
</comment>
<dbReference type="InterPro" id="IPR036188">
    <property type="entry name" value="FAD/NAD-bd_sf"/>
</dbReference>
<dbReference type="Gene3D" id="2.40.30.10">
    <property type="entry name" value="Translation factors"/>
    <property type="match status" value="1"/>
</dbReference>
<evidence type="ECO:0000259" key="4">
    <source>
        <dbReference type="Pfam" id="PF03486"/>
    </source>
</evidence>
<evidence type="ECO:0000313" key="7">
    <source>
        <dbReference type="Proteomes" id="UP000294616"/>
    </source>
</evidence>
<dbReference type="RefSeq" id="WP_132222122.1">
    <property type="nucleotide sequence ID" value="NZ_SMGO01000001.1"/>
</dbReference>
<dbReference type="PANTHER" id="PTHR42887">
    <property type="entry name" value="OS12G0638800 PROTEIN"/>
    <property type="match status" value="1"/>
</dbReference>
<evidence type="ECO:0008006" key="8">
    <source>
        <dbReference type="Google" id="ProtNLM"/>
    </source>
</evidence>
<keyword evidence="3" id="KW-0274">FAD</keyword>
<dbReference type="SUPFAM" id="SSF51905">
    <property type="entry name" value="FAD/NAD(P)-binding domain"/>
    <property type="match status" value="1"/>
</dbReference>
<dbReference type="Proteomes" id="UP000294616">
    <property type="component" value="Unassembled WGS sequence"/>
</dbReference>